<feature type="compositionally biased region" description="Low complexity" evidence="1">
    <location>
        <begin position="233"/>
        <end position="244"/>
    </location>
</feature>
<reference evidence="3 4" key="1">
    <citation type="journal article" date="2013" name="Proc. Natl. Acad. Sci. U.S.A.">
        <title>The king cobra genome reveals dynamic gene evolution and adaptation in the snake venom system.</title>
        <authorList>
            <person name="Vonk F.J."/>
            <person name="Casewell N.R."/>
            <person name="Henkel C.V."/>
            <person name="Heimberg A.M."/>
            <person name="Jansen H.J."/>
            <person name="McCleary R.J."/>
            <person name="Kerkkamp H.M."/>
            <person name="Vos R.A."/>
            <person name="Guerreiro I."/>
            <person name="Calvete J.J."/>
            <person name="Wuster W."/>
            <person name="Woods A.E."/>
            <person name="Logan J.M."/>
            <person name="Harrison R.A."/>
            <person name="Castoe T.A."/>
            <person name="de Koning A.P."/>
            <person name="Pollock D.D."/>
            <person name="Yandell M."/>
            <person name="Calderon D."/>
            <person name="Renjifo C."/>
            <person name="Currier R.B."/>
            <person name="Salgado D."/>
            <person name="Pla D."/>
            <person name="Sanz L."/>
            <person name="Hyder A.S."/>
            <person name="Ribeiro J.M."/>
            <person name="Arntzen J.W."/>
            <person name="van den Thillart G.E."/>
            <person name="Boetzer M."/>
            <person name="Pirovano W."/>
            <person name="Dirks R.P."/>
            <person name="Spaink H.P."/>
            <person name="Duboule D."/>
            <person name="McGlinn E."/>
            <person name="Kini R.M."/>
            <person name="Richardson M.K."/>
        </authorList>
    </citation>
    <scope>NUCLEOTIDE SEQUENCE</scope>
    <source>
        <tissue evidence="3">Blood</tissue>
    </source>
</reference>
<feature type="signal peptide" evidence="2">
    <location>
        <begin position="1"/>
        <end position="36"/>
    </location>
</feature>
<evidence type="ECO:0000256" key="2">
    <source>
        <dbReference type="SAM" id="SignalP"/>
    </source>
</evidence>
<feature type="region of interest" description="Disordered" evidence="1">
    <location>
        <begin position="266"/>
        <end position="316"/>
    </location>
</feature>
<feature type="chain" id="PRO_5004770638" evidence="2">
    <location>
        <begin position="37"/>
        <end position="316"/>
    </location>
</feature>
<feature type="compositionally biased region" description="Basic and acidic residues" evidence="1">
    <location>
        <begin position="88"/>
        <end position="100"/>
    </location>
</feature>
<evidence type="ECO:0000313" key="4">
    <source>
        <dbReference type="Proteomes" id="UP000018936"/>
    </source>
</evidence>
<dbReference type="EMBL" id="AZIM01006775">
    <property type="protein sequence ID" value="ETE58424.1"/>
    <property type="molecule type" value="Genomic_DNA"/>
</dbReference>
<gene>
    <name evidence="3" type="primary">GSE1</name>
    <name evidence="3" type="ORF">L345_15859</name>
</gene>
<protein>
    <submittedName>
        <fullName evidence="3">Genetic suppressor element 1</fullName>
    </submittedName>
</protein>
<feature type="region of interest" description="Disordered" evidence="1">
    <location>
        <begin position="233"/>
        <end position="252"/>
    </location>
</feature>
<evidence type="ECO:0000313" key="3">
    <source>
        <dbReference type="EMBL" id="ETE58424.1"/>
    </source>
</evidence>
<evidence type="ECO:0000256" key="1">
    <source>
        <dbReference type="SAM" id="MobiDB-lite"/>
    </source>
</evidence>
<sequence>MSQDPTWVIHRNQNPKEFLSVLWAVLCVVFSQPSTPQPTSKQGSPTLATSRLVDFNSQNSPASIDLRLPHTTRHQYESHTHRTTQSTLKREVQHESAGEKEGVACGGDFPGWLRLCTEPRGEIPLHLRDGVYLLGPFTGRCCARVQALNQGKPYTTPLTKVNNYRHIIMPRHYNFEKPKFLQPPGISSRIPGWDPRIVLPVETFEYADMMLTWWLGEPFPANVPAWPAAVLTPSSVSSPASPAECPEHPPSGFSARQSLCHIHNEPLQLSPLEMTPARQWEREREGGRKRESGRERLREREGGRERVGERERGRER</sequence>
<proteinExistence type="predicted"/>
<dbReference type="Proteomes" id="UP000018936">
    <property type="component" value="Unassembled WGS sequence"/>
</dbReference>
<feature type="region of interest" description="Disordered" evidence="1">
    <location>
        <begin position="75"/>
        <end position="100"/>
    </location>
</feature>
<dbReference type="AlphaFoldDB" id="V8N821"/>
<organism evidence="3 4">
    <name type="scientific">Ophiophagus hannah</name>
    <name type="common">King cobra</name>
    <name type="synonym">Naja hannah</name>
    <dbReference type="NCBI Taxonomy" id="8665"/>
    <lineage>
        <taxon>Eukaryota</taxon>
        <taxon>Metazoa</taxon>
        <taxon>Chordata</taxon>
        <taxon>Craniata</taxon>
        <taxon>Vertebrata</taxon>
        <taxon>Euteleostomi</taxon>
        <taxon>Lepidosauria</taxon>
        <taxon>Squamata</taxon>
        <taxon>Bifurcata</taxon>
        <taxon>Unidentata</taxon>
        <taxon>Episquamata</taxon>
        <taxon>Toxicofera</taxon>
        <taxon>Serpentes</taxon>
        <taxon>Colubroidea</taxon>
        <taxon>Elapidae</taxon>
        <taxon>Elapinae</taxon>
        <taxon>Ophiophagus</taxon>
    </lineage>
</organism>
<accession>V8N821</accession>
<feature type="compositionally biased region" description="Basic and acidic residues" evidence="1">
    <location>
        <begin position="279"/>
        <end position="316"/>
    </location>
</feature>
<name>V8N821_OPHHA</name>
<keyword evidence="4" id="KW-1185">Reference proteome</keyword>
<comment type="caution">
    <text evidence="3">The sequence shown here is derived from an EMBL/GenBank/DDBJ whole genome shotgun (WGS) entry which is preliminary data.</text>
</comment>
<keyword evidence="2" id="KW-0732">Signal</keyword>
<feature type="non-terminal residue" evidence="3">
    <location>
        <position position="1"/>
    </location>
</feature>